<dbReference type="InterPro" id="IPR032466">
    <property type="entry name" value="Metal_Hydrolase"/>
</dbReference>
<dbReference type="GO" id="GO:0005737">
    <property type="term" value="C:cytoplasm"/>
    <property type="evidence" value="ECO:0007669"/>
    <property type="project" value="TreeGrafter"/>
</dbReference>
<accession>H5STB7</accession>
<dbReference type="InterPro" id="IPR011059">
    <property type="entry name" value="Metal-dep_hydrolase_composite"/>
</dbReference>
<dbReference type="GO" id="GO:0006145">
    <property type="term" value="P:purine nucleobase catabolic process"/>
    <property type="evidence" value="ECO:0007669"/>
    <property type="project" value="TreeGrafter"/>
</dbReference>
<keyword evidence="4" id="KW-0479">Metal-binding</keyword>
<proteinExistence type="inferred from homology"/>
<dbReference type="PROSITE" id="PS00483">
    <property type="entry name" value="DIHYDROOROTASE_2"/>
    <property type="match status" value="1"/>
</dbReference>
<evidence type="ECO:0000256" key="3">
    <source>
        <dbReference type="ARBA" id="ARBA00010286"/>
    </source>
</evidence>
<evidence type="ECO:0000256" key="5">
    <source>
        <dbReference type="ARBA" id="ARBA00022801"/>
    </source>
</evidence>
<dbReference type="Gene3D" id="3.20.20.140">
    <property type="entry name" value="Metal-dependent hydrolases"/>
    <property type="match status" value="1"/>
</dbReference>
<dbReference type="GO" id="GO:0004038">
    <property type="term" value="F:allantoinase activity"/>
    <property type="evidence" value="ECO:0007669"/>
    <property type="project" value="TreeGrafter"/>
</dbReference>
<comment type="similarity">
    <text evidence="3">Belongs to the metallo-dependent hydrolases superfamily. DHOase family. Class I DHOase subfamily.</text>
</comment>
<dbReference type="NCBIfam" id="TIGR00857">
    <property type="entry name" value="pyrC_multi"/>
    <property type="match status" value="1"/>
</dbReference>
<dbReference type="InterPro" id="IPR050138">
    <property type="entry name" value="DHOase/Allantoinase_Hydrolase"/>
</dbReference>
<evidence type="ECO:0000313" key="7">
    <source>
        <dbReference type="EMBL" id="BAL59767.1"/>
    </source>
</evidence>
<dbReference type="EMBL" id="AP011803">
    <property type="protein sequence ID" value="BAL59767.1"/>
    <property type="molecule type" value="Genomic_DNA"/>
</dbReference>
<evidence type="ECO:0000259" key="6">
    <source>
        <dbReference type="Pfam" id="PF01979"/>
    </source>
</evidence>
<protein>
    <submittedName>
        <fullName evidence="7">Dihydroorotase</fullName>
    </submittedName>
</protein>
<dbReference type="SUPFAM" id="SSF51338">
    <property type="entry name" value="Composite domain of metallo-dependent hydrolases"/>
    <property type="match status" value="1"/>
</dbReference>
<comment type="function">
    <text evidence="2">Catalyzes the reversible cyclization of carbamoyl aspartate to dihydroorotate.</text>
</comment>
<dbReference type="PANTHER" id="PTHR43668">
    <property type="entry name" value="ALLANTOINASE"/>
    <property type="match status" value="1"/>
</dbReference>
<dbReference type="Pfam" id="PF01979">
    <property type="entry name" value="Amidohydro_1"/>
    <property type="match status" value="1"/>
</dbReference>
<sequence length="404" mass="44900">MTVLIGAEVFVDGELRRLDIALEEDKICALGRELAGDNSIDCSGKIVLPGVIDVHVHARDFKQSHKEDWASLGRTAIAGGVTTVFAMPNTDPPLDTVERVRDYRRRAEASAINAYIYGAITPENLQSLDELAQHVDAFKLYLGETTGHLIISDKKLHRQIFKIVAETEKILTVHAQRGGAPADVTRHEIDDILYVLDLAAAYETKLHIAHMTTQRAVEAIIEAKKSRIDVSFETCPHYLYFTAKDREQRGAWLKMNPPLAAEEDREFLWWALREGLIDIVATDHAPHTSEEKSVGYEKAPAGVPGVEFLFPLLFDAVNADKLSLARFVEVCCVNPAKRFGLATKGEIAVGMDADLIVIDPDRKKTIAREDVQSKCGWSPYEGLTLRGWPVLALVRGRSKEILRA</sequence>
<evidence type="ECO:0000256" key="1">
    <source>
        <dbReference type="ARBA" id="ARBA00001947"/>
    </source>
</evidence>
<comment type="cofactor">
    <cofactor evidence="1">
        <name>Zn(2+)</name>
        <dbReference type="ChEBI" id="CHEBI:29105"/>
    </cofactor>
</comment>
<gene>
    <name evidence="7" type="ORF">HGMM_OP4C403</name>
</gene>
<reference evidence="7" key="2">
    <citation type="journal article" date="2012" name="PLoS ONE">
        <title>A Deeply Branching Thermophilic Bacterium with an Ancient Acetyl-CoA Pathway Dominates a Subsurface Ecosystem.</title>
        <authorList>
            <person name="Takami H."/>
            <person name="Noguchi H."/>
            <person name="Takaki Y."/>
            <person name="Uchiyama I."/>
            <person name="Toyoda A."/>
            <person name="Nishi S."/>
            <person name="Chee G.-J."/>
            <person name="Arai W."/>
            <person name="Nunoura T."/>
            <person name="Itoh T."/>
            <person name="Hattori M."/>
            <person name="Takai K."/>
        </authorList>
    </citation>
    <scope>NUCLEOTIDE SEQUENCE</scope>
</reference>
<dbReference type="InterPro" id="IPR006680">
    <property type="entry name" value="Amidohydro-rel"/>
</dbReference>
<reference evidence="7" key="1">
    <citation type="journal article" date="2005" name="Environ. Microbiol.">
        <title>Genetic and functional properties of uncultivated thermophilic crenarchaeotes from a subsurface gold mine as revealed by analysis of genome fragments.</title>
        <authorList>
            <person name="Nunoura T."/>
            <person name="Hirayama H."/>
            <person name="Takami H."/>
            <person name="Oida H."/>
            <person name="Nishi S."/>
            <person name="Shimamura S."/>
            <person name="Suzuki Y."/>
            <person name="Inagaki F."/>
            <person name="Takai K."/>
            <person name="Nealson K.H."/>
            <person name="Horikoshi K."/>
        </authorList>
    </citation>
    <scope>NUCLEOTIDE SEQUENCE</scope>
</reference>
<dbReference type="PANTHER" id="PTHR43668:SF4">
    <property type="entry name" value="ALLANTOINASE"/>
    <property type="match status" value="1"/>
</dbReference>
<name>H5STB7_ACEAU</name>
<dbReference type="GO" id="GO:0046872">
    <property type="term" value="F:metal ion binding"/>
    <property type="evidence" value="ECO:0007669"/>
    <property type="project" value="UniProtKB-KW"/>
</dbReference>
<dbReference type="SUPFAM" id="SSF51556">
    <property type="entry name" value="Metallo-dependent hydrolases"/>
    <property type="match status" value="1"/>
</dbReference>
<evidence type="ECO:0000256" key="2">
    <source>
        <dbReference type="ARBA" id="ARBA00002368"/>
    </source>
</evidence>
<feature type="domain" description="Amidohydrolase-related" evidence="6">
    <location>
        <begin position="46"/>
        <end position="394"/>
    </location>
</feature>
<evidence type="ECO:0000256" key="4">
    <source>
        <dbReference type="ARBA" id="ARBA00022723"/>
    </source>
</evidence>
<organism evidence="7">
    <name type="scientific">Acetithermum autotrophicum</name>
    <dbReference type="NCBI Taxonomy" id="1446466"/>
    <lineage>
        <taxon>Bacteria</taxon>
        <taxon>Candidatus Bipolaricaulota</taxon>
        <taxon>Candidatus Acetithermum</taxon>
    </lineage>
</organism>
<dbReference type="AlphaFoldDB" id="H5STB7"/>
<dbReference type="InterPro" id="IPR002195">
    <property type="entry name" value="Dihydroorotase_CS"/>
</dbReference>
<keyword evidence="5" id="KW-0378">Hydrolase</keyword>